<gene>
    <name evidence="1" type="ORF">J2S74_002903</name>
</gene>
<evidence type="ECO:0000313" key="2">
    <source>
        <dbReference type="Proteomes" id="UP001230005"/>
    </source>
</evidence>
<organism evidence="1 2">
    <name type="scientific">Evansella vedderi</name>
    <dbReference type="NCBI Taxonomy" id="38282"/>
    <lineage>
        <taxon>Bacteria</taxon>
        <taxon>Bacillati</taxon>
        <taxon>Bacillota</taxon>
        <taxon>Bacilli</taxon>
        <taxon>Bacillales</taxon>
        <taxon>Bacillaceae</taxon>
        <taxon>Evansella</taxon>
    </lineage>
</organism>
<sequence>MENGLIVRFNGCVSSIDMPREDCGIAWEYVSQGFKKRFMETWRAACRILEQKHNTNIGMNIIVQLEKVAKLVNEGKVTKADSFDAVYAESLINTWCN</sequence>
<dbReference type="EMBL" id="JAUSUG010000011">
    <property type="protein sequence ID" value="MDQ0255521.1"/>
    <property type="molecule type" value="Genomic_DNA"/>
</dbReference>
<evidence type="ECO:0000313" key="1">
    <source>
        <dbReference type="EMBL" id="MDQ0255521.1"/>
    </source>
</evidence>
<keyword evidence="2" id="KW-1185">Reference proteome</keyword>
<accession>A0ABT9ZXS0</accession>
<dbReference type="Proteomes" id="UP001230005">
    <property type="component" value="Unassembled WGS sequence"/>
</dbReference>
<name>A0ABT9ZXS0_9BACI</name>
<dbReference type="RefSeq" id="WP_307326451.1">
    <property type="nucleotide sequence ID" value="NZ_JAUSUG010000011.1"/>
</dbReference>
<comment type="caution">
    <text evidence="1">The sequence shown here is derived from an EMBL/GenBank/DDBJ whole genome shotgun (WGS) entry which is preliminary data.</text>
</comment>
<proteinExistence type="predicted"/>
<protein>
    <submittedName>
        <fullName evidence="1">Uncharacterized protein</fullName>
    </submittedName>
</protein>
<reference evidence="1 2" key="1">
    <citation type="submission" date="2023-07" db="EMBL/GenBank/DDBJ databases">
        <title>Genomic Encyclopedia of Type Strains, Phase IV (KMG-IV): sequencing the most valuable type-strain genomes for metagenomic binning, comparative biology and taxonomic classification.</title>
        <authorList>
            <person name="Goeker M."/>
        </authorList>
    </citation>
    <scope>NUCLEOTIDE SEQUENCE [LARGE SCALE GENOMIC DNA]</scope>
    <source>
        <strain evidence="1 2">DSM 9768</strain>
    </source>
</reference>